<dbReference type="EMBL" id="GECZ01011926">
    <property type="protein sequence ID" value="JAS57843.1"/>
    <property type="molecule type" value="Transcribed_RNA"/>
</dbReference>
<dbReference type="PROSITE" id="PS50005">
    <property type="entry name" value="TPR"/>
    <property type="match status" value="1"/>
</dbReference>
<dbReference type="InterPro" id="IPR019734">
    <property type="entry name" value="TPR_rpt"/>
</dbReference>
<organism evidence="3">
    <name type="scientific">Cuerna arida</name>
    <dbReference type="NCBI Taxonomy" id="1464854"/>
    <lineage>
        <taxon>Eukaryota</taxon>
        <taxon>Metazoa</taxon>
        <taxon>Ecdysozoa</taxon>
        <taxon>Arthropoda</taxon>
        <taxon>Hexapoda</taxon>
        <taxon>Insecta</taxon>
        <taxon>Pterygota</taxon>
        <taxon>Neoptera</taxon>
        <taxon>Paraneoptera</taxon>
        <taxon>Hemiptera</taxon>
        <taxon>Auchenorrhyncha</taxon>
        <taxon>Membracoidea</taxon>
        <taxon>Cicadellidae</taxon>
        <taxon>Cicadellinae</taxon>
        <taxon>Proconiini</taxon>
        <taxon>Cuerna</taxon>
    </lineage>
</organism>
<evidence type="ECO:0000256" key="1">
    <source>
        <dbReference type="ARBA" id="ARBA00022803"/>
    </source>
</evidence>
<dbReference type="AlphaFoldDB" id="A0A1B6G6A2"/>
<feature type="repeat" description="TPR" evidence="2">
    <location>
        <begin position="29"/>
        <end position="62"/>
    </location>
</feature>
<gene>
    <name evidence="3" type="ORF">g.4837</name>
</gene>
<name>A0A1B6G6A2_9HEMI</name>
<protein>
    <submittedName>
        <fullName evidence="3">Uncharacterized protein</fullName>
    </submittedName>
</protein>
<proteinExistence type="predicted"/>
<dbReference type="GO" id="GO:0101031">
    <property type="term" value="C:protein folding chaperone complex"/>
    <property type="evidence" value="ECO:0007669"/>
    <property type="project" value="TreeGrafter"/>
</dbReference>
<dbReference type="Gene3D" id="1.25.40.10">
    <property type="entry name" value="Tetratricopeptide repeat domain"/>
    <property type="match status" value="1"/>
</dbReference>
<dbReference type="InterPro" id="IPR011990">
    <property type="entry name" value="TPR-like_helical_dom_sf"/>
</dbReference>
<dbReference type="SMART" id="SM00028">
    <property type="entry name" value="TPR"/>
    <property type="match status" value="3"/>
</dbReference>
<evidence type="ECO:0000256" key="2">
    <source>
        <dbReference type="PROSITE-ProRule" id="PRU00339"/>
    </source>
</evidence>
<evidence type="ECO:0000313" key="3">
    <source>
        <dbReference type="EMBL" id="JAS57843.1"/>
    </source>
</evidence>
<dbReference type="Pfam" id="PF00515">
    <property type="entry name" value="TPR_1"/>
    <property type="match status" value="1"/>
</dbReference>
<dbReference type="PANTHER" id="PTHR46423">
    <property type="entry name" value="RNA POLYMERASE II-ASSOCIATED PROTEIN 3"/>
    <property type="match status" value="1"/>
</dbReference>
<accession>A0A1B6G6A2</accession>
<dbReference type="SUPFAM" id="SSF48452">
    <property type="entry name" value="TPR-like"/>
    <property type="match status" value="1"/>
</dbReference>
<reference evidence="3" key="1">
    <citation type="submission" date="2015-11" db="EMBL/GenBank/DDBJ databases">
        <title>De novo transcriptome assembly of four potential Pierce s Disease insect vectors from Arizona vineyards.</title>
        <authorList>
            <person name="Tassone E.E."/>
        </authorList>
    </citation>
    <scope>NUCLEOTIDE SEQUENCE</scope>
</reference>
<feature type="non-terminal residue" evidence="3">
    <location>
        <position position="1"/>
    </location>
</feature>
<sequence>ERGNQCYEKKEFDDAIEYYTASIRIFPTPKAYNNRAACYLKQCKYTAALDDANLTLEMDPNNIKALFRRGVALNHKNEFKLALDDMKAVLMKQPKHVLAQHMSRELREQIQLLPKTTIRVMLDEGFNKPKRVMELSPEETVKIRLNRRCYEVNERNLPRVMCECSGSPKFLHSLQPKAHMVTPFQAQAPTMPSTSRILEVADEPQVSKPPTKIERTDSFKQKNVLLLENGLC</sequence>
<dbReference type="PANTHER" id="PTHR46423:SF1">
    <property type="entry name" value="RNA POLYMERASE II-ASSOCIATED PROTEIN 3"/>
    <property type="match status" value="1"/>
</dbReference>
<keyword evidence="1 2" id="KW-0802">TPR repeat</keyword>
<dbReference type="InterPro" id="IPR051966">
    <property type="entry name" value="RPAP3"/>
</dbReference>